<dbReference type="InterPro" id="IPR002616">
    <property type="entry name" value="tRNA_ribo_trans-like"/>
</dbReference>
<protein>
    <recommendedName>
        <fullName evidence="5">Queuine tRNA-ribosyltransferase</fullName>
        <ecNumber evidence="5">2.4.2.29</ecNumber>
    </recommendedName>
    <alternativeName>
        <fullName evidence="5">Guanine insertion enzyme</fullName>
    </alternativeName>
    <alternativeName>
        <fullName evidence="5">tRNA-guanine transglycosylase</fullName>
    </alternativeName>
</protein>
<feature type="region of interest" description="RNA binding; important for wobble base 34 recognition" evidence="5">
    <location>
        <begin position="267"/>
        <end position="271"/>
    </location>
</feature>
<dbReference type="EC" id="2.4.2.29" evidence="5"/>
<dbReference type="GO" id="GO:0008479">
    <property type="term" value="F:tRNA-guanosine(34) queuine transglycosylase activity"/>
    <property type="evidence" value="ECO:0007669"/>
    <property type="project" value="UniProtKB-UniRule"/>
</dbReference>
<dbReference type="UniPathway" id="UPA00392"/>
<comment type="catalytic activity">
    <reaction evidence="5">
        <text>7-aminomethyl-7-carbaguanine + guanosine(34) in tRNA = 7-aminomethyl-7-carbaguanosine(34) in tRNA + guanine</text>
        <dbReference type="Rhea" id="RHEA:24104"/>
        <dbReference type="Rhea" id="RHEA-COMP:10341"/>
        <dbReference type="Rhea" id="RHEA-COMP:10342"/>
        <dbReference type="ChEBI" id="CHEBI:16235"/>
        <dbReference type="ChEBI" id="CHEBI:58703"/>
        <dbReference type="ChEBI" id="CHEBI:74269"/>
        <dbReference type="ChEBI" id="CHEBI:82833"/>
        <dbReference type="EC" id="2.4.2.29"/>
    </reaction>
</comment>
<evidence type="ECO:0000256" key="1">
    <source>
        <dbReference type="ARBA" id="ARBA00022676"/>
    </source>
</evidence>
<dbReference type="OrthoDB" id="9805417at2"/>
<evidence type="ECO:0000259" key="6">
    <source>
        <dbReference type="Pfam" id="PF01702"/>
    </source>
</evidence>
<name>C7LYS5_ACIFD</name>
<keyword evidence="5" id="KW-0862">Zinc</keyword>
<feature type="binding site" evidence="5">
    <location>
        <position position="331"/>
    </location>
    <ligand>
        <name>Zn(2+)</name>
        <dbReference type="ChEBI" id="CHEBI:29105"/>
    </ligand>
</feature>
<reference evidence="7 8" key="1">
    <citation type="journal article" date="2009" name="Stand. Genomic Sci.">
        <title>Complete genome sequence of Acidimicrobium ferrooxidans type strain (ICP).</title>
        <authorList>
            <person name="Clum A."/>
            <person name="Nolan M."/>
            <person name="Lang E."/>
            <person name="Glavina Del Rio T."/>
            <person name="Tice H."/>
            <person name="Copeland A."/>
            <person name="Cheng J.F."/>
            <person name="Lucas S."/>
            <person name="Chen F."/>
            <person name="Bruce D."/>
            <person name="Goodwin L."/>
            <person name="Pitluck S."/>
            <person name="Ivanova N."/>
            <person name="Mavrommatis K."/>
            <person name="Mikhailova N."/>
            <person name="Pati A."/>
            <person name="Chen A."/>
            <person name="Palaniappan K."/>
            <person name="Goker M."/>
            <person name="Spring S."/>
            <person name="Land M."/>
            <person name="Hauser L."/>
            <person name="Chang Y.J."/>
            <person name="Jeffries C.C."/>
            <person name="Chain P."/>
            <person name="Bristow J."/>
            <person name="Eisen J.A."/>
            <person name="Markowitz V."/>
            <person name="Hugenholtz P."/>
            <person name="Kyrpides N.C."/>
            <person name="Klenk H.P."/>
            <person name="Lapidus A."/>
        </authorList>
    </citation>
    <scope>NUCLEOTIDE SEQUENCE [LARGE SCALE GENOMIC DNA]</scope>
    <source>
        <strain evidence="8">DSM 10331 / JCM 15462 / NBRC 103882 / ICP</strain>
    </source>
</reference>
<dbReference type="GO" id="GO:0046872">
    <property type="term" value="F:metal ion binding"/>
    <property type="evidence" value="ECO:0007669"/>
    <property type="project" value="UniProtKB-KW"/>
</dbReference>
<feature type="binding site" evidence="5">
    <location>
        <position position="143"/>
    </location>
    <ligand>
        <name>substrate</name>
    </ligand>
</feature>
<feature type="active site" description="Nucleophile" evidence="5">
    <location>
        <position position="262"/>
    </location>
</feature>
<feature type="binding site" evidence="5">
    <location>
        <position position="302"/>
    </location>
    <ligand>
        <name>Zn(2+)</name>
        <dbReference type="ChEBI" id="CHEBI:29105"/>
    </ligand>
</feature>
<proteinExistence type="inferred from homology"/>
<dbReference type="GO" id="GO:0008616">
    <property type="term" value="P:tRNA queuosine(34) biosynthetic process"/>
    <property type="evidence" value="ECO:0007669"/>
    <property type="project" value="UniProtKB-UniRule"/>
</dbReference>
<feature type="domain" description="tRNA-guanine(15) transglycosylase-like" evidence="6">
    <location>
        <begin position="13"/>
        <end position="359"/>
    </location>
</feature>
<dbReference type="SUPFAM" id="SSF51713">
    <property type="entry name" value="tRNA-guanine transglycosylase"/>
    <property type="match status" value="1"/>
</dbReference>
<dbReference type="AlphaFoldDB" id="C7LYS5"/>
<dbReference type="GO" id="GO:0005829">
    <property type="term" value="C:cytosol"/>
    <property type="evidence" value="ECO:0007669"/>
    <property type="project" value="TreeGrafter"/>
</dbReference>
<keyword evidence="1 5" id="KW-0328">Glycosyltransferase</keyword>
<evidence type="ECO:0000313" key="7">
    <source>
        <dbReference type="EMBL" id="ACU53883.1"/>
    </source>
</evidence>
<dbReference type="RefSeq" id="WP_015798372.1">
    <property type="nucleotide sequence ID" value="NC_013124.1"/>
</dbReference>
<keyword evidence="3 5" id="KW-0819">tRNA processing</keyword>
<feature type="binding site" evidence="5">
    <location>
        <position position="185"/>
    </location>
    <ligand>
        <name>substrate</name>
    </ligand>
</feature>
<gene>
    <name evidence="5" type="primary">tgt</name>
    <name evidence="7" type="ordered locus">Afer_0944</name>
</gene>
<comment type="cofactor">
    <cofactor evidence="5">
        <name>Zn(2+)</name>
        <dbReference type="ChEBI" id="CHEBI:29105"/>
    </cofactor>
    <text evidence="5">Binds 1 zinc ion per subunit.</text>
</comment>
<keyword evidence="2 5" id="KW-0808">Transferase</keyword>
<dbReference type="NCBIfam" id="TIGR00449">
    <property type="entry name" value="tgt_general"/>
    <property type="match status" value="1"/>
</dbReference>
<dbReference type="InterPro" id="IPR004803">
    <property type="entry name" value="TGT"/>
</dbReference>
<dbReference type="InterPro" id="IPR050076">
    <property type="entry name" value="ArchSynthase1/Queuine_TRR"/>
</dbReference>
<evidence type="ECO:0000256" key="3">
    <source>
        <dbReference type="ARBA" id="ARBA00022694"/>
    </source>
</evidence>
<dbReference type="STRING" id="525909.Afer_0944"/>
<feature type="region of interest" description="RNA binding" evidence="5">
    <location>
        <begin position="243"/>
        <end position="249"/>
    </location>
</feature>
<evidence type="ECO:0000313" key="8">
    <source>
        <dbReference type="Proteomes" id="UP000000771"/>
    </source>
</evidence>
<dbReference type="Gene3D" id="3.20.20.105">
    <property type="entry name" value="Queuine tRNA-ribosyltransferase-like"/>
    <property type="match status" value="1"/>
</dbReference>
<evidence type="ECO:0000256" key="5">
    <source>
        <dbReference type="HAMAP-Rule" id="MF_00168"/>
    </source>
</evidence>
<dbReference type="PANTHER" id="PTHR46499:SF1">
    <property type="entry name" value="QUEUINE TRNA-RIBOSYLTRANSFERASE"/>
    <property type="match status" value="1"/>
</dbReference>
<comment type="subunit">
    <text evidence="5">Homodimer. Within each dimer, one monomer is responsible for RNA recognition and catalysis, while the other monomer binds to the replacement base PreQ1.</text>
</comment>
<keyword evidence="5" id="KW-0479">Metal-binding</keyword>
<dbReference type="EMBL" id="CP001631">
    <property type="protein sequence ID" value="ACU53883.1"/>
    <property type="molecule type" value="Genomic_DNA"/>
</dbReference>
<keyword evidence="8" id="KW-1185">Reference proteome</keyword>
<comment type="similarity">
    <text evidence="5">Belongs to the queuine tRNA-ribosyltransferase family.</text>
</comment>
<organism evidence="7 8">
    <name type="scientific">Acidimicrobium ferrooxidans (strain DSM 10331 / JCM 15462 / NBRC 103882 / ICP)</name>
    <dbReference type="NCBI Taxonomy" id="525909"/>
    <lineage>
        <taxon>Bacteria</taxon>
        <taxon>Bacillati</taxon>
        <taxon>Actinomycetota</taxon>
        <taxon>Acidimicrobiia</taxon>
        <taxon>Acidimicrobiales</taxon>
        <taxon>Acidimicrobiaceae</taxon>
        <taxon>Acidimicrobium</taxon>
    </lineage>
</organism>
<dbReference type="PANTHER" id="PTHR46499">
    <property type="entry name" value="QUEUINE TRNA-RIBOSYLTRANSFERASE"/>
    <property type="match status" value="1"/>
</dbReference>
<feature type="active site" description="Proton acceptor" evidence="5">
    <location>
        <position position="91"/>
    </location>
</feature>
<comment type="pathway">
    <text evidence="5">tRNA modification; tRNA-queuosine biosynthesis.</text>
</comment>
<evidence type="ECO:0000256" key="2">
    <source>
        <dbReference type="ARBA" id="ARBA00022679"/>
    </source>
</evidence>
<sequence length="378" mass="40078">MRPSFRIDATDGTARAGTLTLRHGLVPTPVFMPVATRGMVRLVPPATLHELGVSLLLANTYHLALRPGADVVAALGGLSAFTGFGGPMLTDSGGFQVMSLGGTVDDDGVTFRSTYDGRRVRLTPEGVVELEERFGVDIAMVLDVCTMLPAERAALQVAMVRTTEWARRAAAARRDEAQALFGIVQGGSEEDLRREHASQIAEIGFDGYGIGGLAVGESAPATLAAVAAALERLPADRPRYLMGVGDPYLIAHAVELGVDAFDCVAPTRLARHGIALTSQGRLALRPSRWLGSDEPVDPRCGCSTCRTVPRGLVAHLLRVDAHSAGALLSVHNLSFQLGLLRDLRAAIRAGTLAGLVRALDEVWAPSWRSARTEAAPDR</sequence>
<dbReference type="NCBIfam" id="TIGR00430">
    <property type="entry name" value="Q_tRNA_tgt"/>
    <property type="match status" value="1"/>
</dbReference>
<feature type="binding site" evidence="5">
    <location>
        <position position="305"/>
    </location>
    <ligand>
        <name>Zn(2+)</name>
        <dbReference type="ChEBI" id="CHEBI:29105"/>
    </ligand>
</feature>
<accession>C7LYS5</accession>
<dbReference type="KEGG" id="afo:Afer_0944"/>
<dbReference type="eggNOG" id="COG0343">
    <property type="taxonomic scope" value="Bacteria"/>
</dbReference>
<dbReference type="Pfam" id="PF01702">
    <property type="entry name" value="TGT"/>
    <property type="match status" value="1"/>
</dbReference>
<feature type="binding site" evidence="5">
    <location>
        <position position="212"/>
    </location>
    <ligand>
        <name>substrate</name>
    </ligand>
</feature>
<dbReference type="HAMAP" id="MF_00168">
    <property type="entry name" value="Q_tRNA_Tgt"/>
    <property type="match status" value="1"/>
</dbReference>
<dbReference type="InterPro" id="IPR036511">
    <property type="entry name" value="TGT-like_sf"/>
</dbReference>
<dbReference type="HOGENOM" id="CLU_022060_0_1_11"/>
<comment type="function">
    <text evidence="5">Catalyzes the base-exchange of a guanine (G) residue with the queuine precursor 7-aminomethyl-7-deazaguanine (PreQ1) at position 34 (anticodon wobble position) in tRNAs with GU(N) anticodons (tRNA-Asp, -Asn, -His and -Tyr). Catalysis occurs through a double-displacement mechanism. The nucleophile active site attacks the C1' of nucleotide 34 to detach the guanine base from the RNA, forming a covalent enzyme-RNA intermediate. The proton acceptor active site deprotonates the incoming PreQ1, allowing a nucleophilic attack on the C1' of the ribose to form the product. After dissociation, two additional enzymatic reactions on the tRNA convert PreQ1 to queuine (Q), resulting in the hypermodified nucleoside queuosine (7-(((4,5-cis-dihydroxy-2-cyclopenten-1-yl)amino)methyl)-7-deazaguanosine).</text>
</comment>
<dbReference type="Proteomes" id="UP000000771">
    <property type="component" value="Chromosome"/>
</dbReference>
<feature type="binding site" evidence="5">
    <location>
        <position position="300"/>
    </location>
    <ligand>
        <name>Zn(2+)</name>
        <dbReference type="ChEBI" id="CHEBI:29105"/>
    </ligand>
</feature>
<evidence type="ECO:0000256" key="4">
    <source>
        <dbReference type="ARBA" id="ARBA00022785"/>
    </source>
</evidence>
<keyword evidence="4 5" id="KW-0671">Queuosine biosynthesis</keyword>
<feature type="binding site" evidence="5">
    <location>
        <begin position="91"/>
        <end position="95"/>
    </location>
    <ligand>
        <name>substrate</name>
    </ligand>
</feature>